<accession>A0AAD8Y7M1</accession>
<dbReference type="InterPro" id="IPR004113">
    <property type="entry name" value="FAD-bd_oxidored_4_C"/>
</dbReference>
<comment type="cofactor">
    <cofactor evidence="1">
        <name>FAD</name>
        <dbReference type="ChEBI" id="CHEBI:57692"/>
    </cofactor>
</comment>
<dbReference type="AlphaFoldDB" id="A0AAD8Y7M1"/>
<dbReference type="InterPro" id="IPR016164">
    <property type="entry name" value="FAD-linked_Oxase-like_C"/>
</dbReference>
<evidence type="ECO:0000313" key="7">
    <source>
        <dbReference type="Proteomes" id="UP001224775"/>
    </source>
</evidence>
<dbReference type="Proteomes" id="UP001224775">
    <property type="component" value="Unassembled WGS sequence"/>
</dbReference>
<dbReference type="InterPro" id="IPR036318">
    <property type="entry name" value="FAD-bd_PCMH-like_sf"/>
</dbReference>
<dbReference type="GO" id="GO:0051990">
    <property type="term" value="F:(R)-2-hydroxyglutarate dehydrogenase activity"/>
    <property type="evidence" value="ECO:0007669"/>
    <property type="project" value="UniProtKB-EC"/>
</dbReference>
<feature type="domain" description="FAD-binding PCMH-type" evidence="5">
    <location>
        <begin position="1"/>
        <end position="146"/>
    </location>
</feature>
<sequence length="393" mass="43190">MEYMNRIYKLDEYSGVLTCDAGCILQSLHDYAEEKGYLFPLDIGSKGTCQIGGNVSTNAGGHHFFRFGGLHGTVVGMEVVLADGRVLRMNVDVSDDDNNDDCTHRFQQSSASLRKDNTGYDLKQLFIGGEGTLGIVTKVAVACPALPTSKNVALLVCNSYSDVLQILKTSKEELGEILSAIELIDSNTMKFVQKYGSGIGDHLISELLSPEAEAADKQPLFILVESQGCDQESDSSKMDAFLTSLYESSTIENGFLAQDSKHIEEIWGIRESCNPSVARAGYVHKFDVSIRIEAYMEVAEEVSDALENANLSDLTVCVWGHVADGNAHINIVSGQCDKDAVVQKQLKICILFSYEEKWLDFCGTRHWTIEAQVHVTNQGWSCLGAHVTDEEFI</sequence>
<dbReference type="InterPro" id="IPR006094">
    <property type="entry name" value="Oxid_FAD_bind_N"/>
</dbReference>
<dbReference type="Gene3D" id="3.30.70.2190">
    <property type="match status" value="1"/>
</dbReference>
<evidence type="ECO:0000256" key="4">
    <source>
        <dbReference type="ARBA" id="ARBA00023002"/>
    </source>
</evidence>
<dbReference type="SUPFAM" id="SSF55103">
    <property type="entry name" value="FAD-linked oxidases, C-terminal domain"/>
    <property type="match status" value="1"/>
</dbReference>
<keyword evidence="3" id="KW-0274">FAD</keyword>
<protein>
    <submittedName>
        <fullName evidence="6">D-2-hydroxyglutarate dehydrogenase</fullName>
        <ecNumber evidence="6">1.1.99.39</ecNumber>
    </submittedName>
</protein>
<dbReference type="EC" id="1.1.99.39" evidence="6"/>
<evidence type="ECO:0000256" key="1">
    <source>
        <dbReference type="ARBA" id="ARBA00001974"/>
    </source>
</evidence>
<dbReference type="Pfam" id="PF02913">
    <property type="entry name" value="FAD-oxidase_C"/>
    <property type="match status" value="1"/>
</dbReference>
<evidence type="ECO:0000256" key="3">
    <source>
        <dbReference type="ARBA" id="ARBA00022827"/>
    </source>
</evidence>
<gene>
    <name evidence="6" type="ORF">QTG54_008254</name>
</gene>
<evidence type="ECO:0000259" key="5">
    <source>
        <dbReference type="PROSITE" id="PS51387"/>
    </source>
</evidence>
<keyword evidence="4 6" id="KW-0560">Oxidoreductase</keyword>
<dbReference type="FunFam" id="3.30.70.2190:FF:000001">
    <property type="entry name" value="D-2-hydroxyglutarate dehydrogenase mitochondrial"/>
    <property type="match status" value="1"/>
</dbReference>
<dbReference type="PROSITE" id="PS51387">
    <property type="entry name" value="FAD_PCMH"/>
    <property type="match status" value="1"/>
</dbReference>
<keyword evidence="7" id="KW-1185">Reference proteome</keyword>
<dbReference type="SUPFAM" id="SSF56176">
    <property type="entry name" value="FAD-binding/transporter-associated domain-like"/>
    <property type="match status" value="1"/>
</dbReference>
<dbReference type="PANTHER" id="PTHR43716:SF1">
    <property type="entry name" value="D-2-HYDROXYGLUTARATE DEHYDROGENASE, MITOCHONDRIAL"/>
    <property type="match status" value="1"/>
</dbReference>
<name>A0AAD8Y7M1_9STRA</name>
<dbReference type="InterPro" id="IPR016166">
    <property type="entry name" value="FAD-bd_PCMH"/>
</dbReference>
<dbReference type="InterPro" id="IPR051264">
    <property type="entry name" value="FAD-oxidored/transferase_4"/>
</dbReference>
<dbReference type="GO" id="GO:0005739">
    <property type="term" value="C:mitochondrion"/>
    <property type="evidence" value="ECO:0007669"/>
    <property type="project" value="TreeGrafter"/>
</dbReference>
<proteinExistence type="predicted"/>
<dbReference type="Gene3D" id="3.30.70.2740">
    <property type="match status" value="1"/>
</dbReference>
<dbReference type="GO" id="GO:0071949">
    <property type="term" value="F:FAD binding"/>
    <property type="evidence" value="ECO:0007669"/>
    <property type="project" value="InterPro"/>
</dbReference>
<dbReference type="Pfam" id="PF01565">
    <property type="entry name" value="FAD_binding_4"/>
    <property type="match status" value="1"/>
</dbReference>
<keyword evidence="2" id="KW-0285">Flavoprotein</keyword>
<evidence type="ECO:0000256" key="2">
    <source>
        <dbReference type="ARBA" id="ARBA00022630"/>
    </source>
</evidence>
<dbReference type="Gene3D" id="3.30.465.10">
    <property type="match status" value="1"/>
</dbReference>
<dbReference type="InterPro" id="IPR016169">
    <property type="entry name" value="FAD-bd_PCMH_sub2"/>
</dbReference>
<reference evidence="6" key="1">
    <citation type="submission" date="2023-06" db="EMBL/GenBank/DDBJ databases">
        <title>Survivors Of The Sea: Transcriptome response of Skeletonema marinoi to long-term dormancy.</title>
        <authorList>
            <person name="Pinder M.I.M."/>
            <person name="Kourtchenko O."/>
            <person name="Robertson E.K."/>
            <person name="Larsson T."/>
            <person name="Maumus F."/>
            <person name="Osuna-Cruz C.M."/>
            <person name="Vancaester E."/>
            <person name="Stenow R."/>
            <person name="Vandepoele K."/>
            <person name="Ploug H."/>
            <person name="Bruchert V."/>
            <person name="Godhe A."/>
            <person name="Topel M."/>
        </authorList>
    </citation>
    <scope>NUCLEOTIDE SEQUENCE</scope>
    <source>
        <strain evidence="6">R05AC</strain>
    </source>
</reference>
<organism evidence="6 7">
    <name type="scientific">Skeletonema marinoi</name>
    <dbReference type="NCBI Taxonomy" id="267567"/>
    <lineage>
        <taxon>Eukaryota</taxon>
        <taxon>Sar</taxon>
        <taxon>Stramenopiles</taxon>
        <taxon>Ochrophyta</taxon>
        <taxon>Bacillariophyta</taxon>
        <taxon>Coscinodiscophyceae</taxon>
        <taxon>Thalassiosirophycidae</taxon>
        <taxon>Thalassiosirales</taxon>
        <taxon>Skeletonemataceae</taxon>
        <taxon>Skeletonema</taxon>
        <taxon>Skeletonema marinoi-dohrnii complex</taxon>
    </lineage>
</organism>
<comment type="caution">
    <text evidence="6">The sequence shown here is derived from an EMBL/GenBank/DDBJ whole genome shotgun (WGS) entry which is preliminary data.</text>
</comment>
<dbReference type="PANTHER" id="PTHR43716">
    <property type="entry name" value="D-2-HYDROXYGLUTARATE DEHYDROGENASE, MITOCHONDRIAL"/>
    <property type="match status" value="1"/>
</dbReference>
<evidence type="ECO:0000313" key="6">
    <source>
        <dbReference type="EMBL" id="KAK1741002.1"/>
    </source>
</evidence>
<dbReference type="EMBL" id="JATAAI010000014">
    <property type="protein sequence ID" value="KAK1741002.1"/>
    <property type="molecule type" value="Genomic_DNA"/>
</dbReference>